<dbReference type="GeneID" id="17322710"/>
<evidence type="ECO:0000313" key="2">
    <source>
        <dbReference type="Proteomes" id="UP000012073"/>
    </source>
</evidence>
<evidence type="ECO:0000313" key="1">
    <source>
        <dbReference type="EMBL" id="CDF35178.1"/>
    </source>
</evidence>
<accession>R7QBM0</accession>
<dbReference type="AlphaFoldDB" id="R7QBM0"/>
<dbReference type="Proteomes" id="UP000012073">
    <property type="component" value="Unassembled WGS sequence"/>
</dbReference>
<gene>
    <name evidence="1" type="ORF">CHC_T00003594001</name>
</gene>
<dbReference type="Gramene" id="CDF35178">
    <property type="protein sequence ID" value="CDF35178"/>
    <property type="gene ID" value="CHC_T00003594001"/>
</dbReference>
<sequence length="65" mass="7739">MSALPLSLQFESIHAHMSKSWCPWLWLSTSFWYPQQISLLISLRFVKGFETYLAKPRKLLRLAER</sequence>
<protein>
    <submittedName>
        <fullName evidence="1">Uncharacterized protein</fullName>
    </submittedName>
</protein>
<dbReference type="KEGG" id="ccp:CHC_T00003594001"/>
<proteinExistence type="predicted"/>
<organism evidence="1 2">
    <name type="scientific">Chondrus crispus</name>
    <name type="common">Carrageen Irish moss</name>
    <name type="synonym">Polymorpha crispa</name>
    <dbReference type="NCBI Taxonomy" id="2769"/>
    <lineage>
        <taxon>Eukaryota</taxon>
        <taxon>Rhodophyta</taxon>
        <taxon>Florideophyceae</taxon>
        <taxon>Rhodymeniophycidae</taxon>
        <taxon>Gigartinales</taxon>
        <taxon>Gigartinaceae</taxon>
        <taxon>Chondrus</taxon>
    </lineage>
</organism>
<dbReference type="RefSeq" id="XP_005714997.1">
    <property type="nucleotide sequence ID" value="XM_005714940.1"/>
</dbReference>
<reference evidence="2" key="1">
    <citation type="journal article" date="2013" name="Proc. Natl. Acad. Sci. U.S.A.">
        <title>Genome structure and metabolic features in the red seaweed Chondrus crispus shed light on evolution of the Archaeplastida.</title>
        <authorList>
            <person name="Collen J."/>
            <person name="Porcel B."/>
            <person name="Carre W."/>
            <person name="Ball S.G."/>
            <person name="Chaparro C."/>
            <person name="Tonon T."/>
            <person name="Barbeyron T."/>
            <person name="Michel G."/>
            <person name="Noel B."/>
            <person name="Valentin K."/>
            <person name="Elias M."/>
            <person name="Artiguenave F."/>
            <person name="Arun A."/>
            <person name="Aury J.M."/>
            <person name="Barbosa-Neto J.F."/>
            <person name="Bothwell J.H."/>
            <person name="Bouget F.Y."/>
            <person name="Brillet L."/>
            <person name="Cabello-Hurtado F."/>
            <person name="Capella-Gutierrez S."/>
            <person name="Charrier B."/>
            <person name="Cladiere L."/>
            <person name="Cock J.M."/>
            <person name="Coelho S.M."/>
            <person name="Colleoni C."/>
            <person name="Czjzek M."/>
            <person name="Da Silva C."/>
            <person name="Delage L."/>
            <person name="Denoeud F."/>
            <person name="Deschamps P."/>
            <person name="Dittami S.M."/>
            <person name="Gabaldon T."/>
            <person name="Gachon C.M."/>
            <person name="Groisillier A."/>
            <person name="Herve C."/>
            <person name="Jabbari K."/>
            <person name="Katinka M."/>
            <person name="Kloareg B."/>
            <person name="Kowalczyk N."/>
            <person name="Labadie K."/>
            <person name="Leblanc C."/>
            <person name="Lopez P.J."/>
            <person name="McLachlan D.H."/>
            <person name="Meslet-Cladiere L."/>
            <person name="Moustafa A."/>
            <person name="Nehr Z."/>
            <person name="Nyvall Collen P."/>
            <person name="Panaud O."/>
            <person name="Partensky F."/>
            <person name="Poulain J."/>
            <person name="Rensing S.A."/>
            <person name="Rousvoal S."/>
            <person name="Samson G."/>
            <person name="Symeonidi A."/>
            <person name="Weissenbach J."/>
            <person name="Zambounis A."/>
            <person name="Wincker P."/>
            <person name="Boyen C."/>
        </authorList>
    </citation>
    <scope>NUCLEOTIDE SEQUENCE [LARGE SCALE GENOMIC DNA]</scope>
    <source>
        <strain evidence="2">cv. Stackhouse</strain>
    </source>
</reference>
<name>R7QBM0_CHOCR</name>
<keyword evidence="2" id="KW-1185">Reference proteome</keyword>
<dbReference type="EMBL" id="HG001721">
    <property type="protein sequence ID" value="CDF35178.1"/>
    <property type="molecule type" value="Genomic_DNA"/>
</dbReference>